<dbReference type="EMBL" id="JANEYG010000001">
    <property type="protein sequence ID" value="KAJ8925384.1"/>
    <property type="molecule type" value="Genomic_DNA"/>
</dbReference>
<accession>A0AAV8WFS0</accession>
<evidence type="ECO:0008006" key="3">
    <source>
        <dbReference type="Google" id="ProtNLM"/>
    </source>
</evidence>
<proteinExistence type="predicted"/>
<comment type="caution">
    <text evidence="1">The sequence shown here is derived from an EMBL/GenBank/DDBJ whole genome shotgun (WGS) entry which is preliminary data.</text>
</comment>
<sequence length="244" mass="27551">MGSKLAARDNSISSLGTPKKRLGTAIVLRFSFFKRFIADTNCLLKTCQYEICDETTVDNAMQANESLLAPKIHCQDVNLLVFTWDATNDTLYFLEYSRNIQERNYTNLTADGHEILNGLLPDTDYIIKLTSLKVTESMFDTLVLRRSYPISIRTRKYPRTPLPVKSFEMCSIGSCHHENNTCTALVKWEPAEGTDIHRKNKITAIAIDNINMPLIVVALQINPAFTISSCLKTNREATGHTKLQ</sequence>
<evidence type="ECO:0000313" key="2">
    <source>
        <dbReference type="Proteomes" id="UP001159042"/>
    </source>
</evidence>
<evidence type="ECO:0000313" key="1">
    <source>
        <dbReference type="EMBL" id="KAJ8925384.1"/>
    </source>
</evidence>
<keyword evidence="2" id="KW-1185">Reference proteome</keyword>
<organism evidence="1 2">
    <name type="scientific">Exocentrus adspersus</name>
    <dbReference type="NCBI Taxonomy" id="1586481"/>
    <lineage>
        <taxon>Eukaryota</taxon>
        <taxon>Metazoa</taxon>
        <taxon>Ecdysozoa</taxon>
        <taxon>Arthropoda</taxon>
        <taxon>Hexapoda</taxon>
        <taxon>Insecta</taxon>
        <taxon>Pterygota</taxon>
        <taxon>Neoptera</taxon>
        <taxon>Endopterygota</taxon>
        <taxon>Coleoptera</taxon>
        <taxon>Polyphaga</taxon>
        <taxon>Cucujiformia</taxon>
        <taxon>Chrysomeloidea</taxon>
        <taxon>Cerambycidae</taxon>
        <taxon>Lamiinae</taxon>
        <taxon>Acanthocinini</taxon>
        <taxon>Exocentrus</taxon>
    </lineage>
</organism>
<reference evidence="1 2" key="1">
    <citation type="journal article" date="2023" name="Insect Mol. Biol.">
        <title>Genome sequencing provides insights into the evolution of gene families encoding plant cell wall-degrading enzymes in longhorned beetles.</title>
        <authorList>
            <person name="Shin N.R."/>
            <person name="Okamura Y."/>
            <person name="Kirsch R."/>
            <person name="Pauchet Y."/>
        </authorList>
    </citation>
    <scope>NUCLEOTIDE SEQUENCE [LARGE SCALE GENOMIC DNA]</scope>
    <source>
        <strain evidence="1">EAD_L_NR</strain>
    </source>
</reference>
<name>A0AAV8WFS0_9CUCU</name>
<dbReference type="Proteomes" id="UP001159042">
    <property type="component" value="Unassembled WGS sequence"/>
</dbReference>
<protein>
    <recommendedName>
        <fullName evidence="3">Fibronectin type-III domain-containing protein</fullName>
    </recommendedName>
</protein>
<dbReference type="AlphaFoldDB" id="A0AAV8WFS0"/>
<gene>
    <name evidence="1" type="ORF">NQ315_009215</name>
</gene>